<dbReference type="Gene3D" id="1.10.260.40">
    <property type="entry name" value="lambda repressor-like DNA-binding domains"/>
    <property type="match status" value="1"/>
</dbReference>
<dbReference type="Gene3D" id="1.10.10.60">
    <property type="entry name" value="Homeodomain-like"/>
    <property type="match status" value="1"/>
</dbReference>
<organism evidence="11 12">
    <name type="scientific">Listeria rocourtiae</name>
    <dbReference type="NCBI Taxonomy" id="647910"/>
    <lineage>
        <taxon>Bacteria</taxon>
        <taxon>Bacillati</taxon>
        <taxon>Bacillota</taxon>
        <taxon>Bacilli</taxon>
        <taxon>Bacillales</taxon>
        <taxon>Listeriaceae</taxon>
        <taxon>Listeria</taxon>
    </lineage>
</organism>
<dbReference type="InterPro" id="IPR007046">
    <property type="entry name" value="RNA_pol_sigma_54_core-bd"/>
</dbReference>
<dbReference type="Gene3D" id="1.10.10.1330">
    <property type="entry name" value="RNA polymerase sigma-54 factor, core-binding domain"/>
    <property type="match status" value="1"/>
</dbReference>
<dbReference type="InterPro" id="IPR007634">
    <property type="entry name" value="RNA_pol_sigma_54_DNA-bd"/>
</dbReference>
<dbReference type="PIRSF" id="PIRSF000774">
    <property type="entry name" value="RpoN"/>
    <property type="match status" value="1"/>
</dbReference>
<evidence type="ECO:0000259" key="9">
    <source>
        <dbReference type="Pfam" id="PF04552"/>
    </source>
</evidence>
<dbReference type="OrthoDB" id="9814402at2"/>
<evidence type="ECO:0000259" key="10">
    <source>
        <dbReference type="Pfam" id="PF04963"/>
    </source>
</evidence>
<dbReference type="GO" id="GO:0006352">
    <property type="term" value="P:DNA-templated transcription initiation"/>
    <property type="evidence" value="ECO:0007669"/>
    <property type="project" value="InterPro"/>
</dbReference>
<dbReference type="Pfam" id="PF04963">
    <property type="entry name" value="Sigma54_CBD"/>
    <property type="match status" value="1"/>
</dbReference>
<evidence type="ECO:0000256" key="7">
    <source>
        <dbReference type="ARBA" id="ARBA00023125"/>
    </source>
</evidence>
<dbReference type="PROSITE" id="PS00717">
    <property type="entry name" value="SIGMA54_1"/>
    <property type="match status" value="1"/>
</dbReference>
<keyword evidence="6" id="KW-0731">Sigma factor</keyword>
<dbReference type="PRINTS" id="PR00045">
    <property type="entry name" value="SIGMA54FCT"/>
</dbReference>
<dbReference type="InterPro" id="IPR000394">
    <property type="entry name" value="RNA_pol_sigma_54"/>
</dbReference>
<feature type="domain" description="RNA polymerase sigma factor 54 core-binding" evidence="10">
    <location>
        <begin position="85"/>
        <end position="272"/>
    </location>
</feature>
<dbReference type="STRING" id="1265846.PROCOU_02434"/>
<dbReference type="InterPro" id="IPR038709">
    <property type="entry name" value="RpoN_core-bd_sf"/>
</dbReference>
<evidence type="ECO:0000256" key="1">
    <source>
        <dbReference type="ARBA" id="ARBA00008798"/>
    </source>
</evidence>
<dbReference type="GO" id="GO:0016779">
    <property type="term" value="F:nucleotidyltransferase activity"/>
    <property type="evidence" value="ECO:0007669"/>
    <property type="project" value="UniProtKB-KW"/>
</dbReference>
<keyword evidence="5" id="KW-0805">Transcription regulation</keyword>
<keyword evidence="4" id="KW-0548">Nucleotidyltransferase</keyword>
<dbReference type="PANTHER" id="PTHR32248">
    <property type="entry name" value="RNA POLYMERASE SIGMA-54 FACTOR"/>
    <property type="match status" value="1"/>
</dbReference>
<dbReference type="GO" id="GO:0000428">
    <property type="term" value="C:DNA-directed RNA polymerase complex"/>
    <property type="evidence" value="ECO:0007669"/>
    <property type="project" value="UniProtKB-KW"/>
</dbReference>
<evidence type="ECO:0000313" key="11">
    <source>
        <dbReference type="EMBL" id="TDR52815.1"/>
    </source>
</evidence>
<proteinExistence type="inferred from homology"/>
<dbReference type="PANTHER" id="PTHR32248:SF4">
    <property type="entry name" value="RNA POLYMERASE SIGMA-54 FACTOR"/>
    <property type="match status" value="1"/>
</dbReference>
<name>A0A4R6ZKM4_9LIST</name>
<feature type="domain" description="RNA polymerase sigma factor 54 DNA-binding" evidence="9">
    <location>
        <begin position="286"/>
        <end position="449"/>
    </location>
</feature>
<sequence>MRLESNFVQKQQQTQSMKLMMTQQLSQSIAMLQFNMEDLAAFLEDKALENPLIEVIPGVDMASDYTLTTMRKKEHLTGADDVNWLEQIADTTMTLSDALKEQMQFLEITSQQKLVLLFLIESLDNNGYLRTELDVVASALLMSESDVLEMLAVLQSLEPAGVGARDAKECILLQIERHERAPDKAYDLIHDYFDDFANKRWKKIADGLSIEMIDIQAISDFIVTLNPKPGAEFESERVQYVVPDLVLQRNGDELQVKVAKQFLPRMKFQEGYFQMMQATQEKDVAAFLKEKAGEFEWLKKGLEQRESTIGRVGVAIVEHQREFFLHEEKHLQPLTLKEIAEEIGVHESTVSRAVNGKYMETVHGVYELKYFFSSSLMKKESEESGAGDVSSQSIKKLMQQFVNNENKLKPLSDQKIVEMLDEQGIQVSRRAIAKYRGELNILSSSKRKRFA</sequence>
<keyword evidence="2" id="KW-0240">DNA-directed RNA polymerase</keyword>
<evidence type="ECO:0000256" key="2">
    <source>
        <dbReference type="ARBA" id="ARBA00022478"/>
    </source>
</evidence>
<keyword evidence="12" id="KW-1185">Reference proteome</keyword>
<gene>
    <name evidence="11" type="ORF">DFP96_10619</name>
</gene>
<dbReference type="EMBL" id="SNZK01000006">
    <property type="protein sequence ID" value="TDR52815.1"/>
    <property type="molecule type" value="Genomic_DNA"/>
</dbReference>
<evidence type="ECO:0000256" key="3">
    <source>
        <dbReference type="ARBA" id="ARBA00022679"/>
    </source>
</evidence>
<keyword evidence="7" id="KW-0238">DNA-binding</keyword>
<dbReference type="SUPFAM" id="SSF47413">
    <property type="entry name" value="lambda repressor-like DNA-binding domains"/>
    <property type="match status" value="1"/>
</dbReference>
<dbReference type="InterPro" id="IPR010982">
    <property type="entry name" value="Lambda_DNA-bd_dom_sf"/>
</dbReference>
<dbReference type="GO" id="GO:0003677">
    <property type="term" value="F:DNA binding"/>
    <property type="evidence" value="ECO:0007669"/>
    <property type="project" value="UniProtKB-KW"/>
</dbReference>
<evidence type="ECO:0000256" key="8">
    <source>
        <dbReference type="ARBA" id="ARBA00023163"/>
    </source>
</evidence>
<keyword evidence="3" id="KW-0808">Transferase</keyword>
<dbReference type="RefSeq" id="WP_036069377.1">
    <property type="nucleotide sequence ID" value="NZ_SNZK01000006.1"/>
</dbReference>
<dbReference type="Proteomes" id="UP000295558">
    <property type="component" value="Unassembled WGS sequence"/>
</dbReference>
<keyword evidence="8" id="KW-0804">Transcription</keyword>
<dbReference type="GO" id="GO:0016987">
    <property type="term" value="F:sigma factor activity"/>
    <property type="evidence" value="ECO:0007669"/>
    <property type="project" value="UniProtKB-KW"/>
</dbReference>
<comment type="caution">
    <text evidence="11">The sequence shown here is derived from an EMBL/GenBank/DDBJ whole genome shotgun (WGS) entry which is preliminary data.</text>
</comment>
<evidence type="ECO:0000256" key="4">
    <source>
        <dbReference type="ARBA" id="ARBA00022695"/>
    </source>
</evidence>
<reference evidence="11 12" key="1">
    <citation type="submission" date="2019-03" db="EMBL/GenBank/DDBJ databases">
        <title>Genomic Encyclopedia of Type Strains, Phase III (KMG-III): the genomes of soil and plant-associated and newly described type strains.</title>
        <authorList>
            <person name="Whitman W."/>
        </authorList>
    </citation>
    <scope>NUCLEOTIDE SEQUENCE [LARGE SCALE GENOMIC DNA]</scope>
    <source>
        <strain evidence="11 12">CECT 7972</strain>
    </source>
</reference>
<accession>A0A4R6ZKM4</accession>
<dbReference type="PROSITE" id="PS50044">
    <property type="entry name" value="SIGMA54_3"/>
    <property type="match status" value="1"/>
</dbReference>
<dbReference type="Pfam" id="PF04552">
    <property type="entry name" value="Sigma54_DBD"/>
    <property type="match status" value="1"/>
</dbReference>
<comment type="similarity">
    <text evidence="1">Belongs to the sigma-54 factor family.</text>
</comment>
<evidence type="ECO:0000256" key="6">
    <source>
        <dbReference type="ARBA" id="ARBA00023082"/>
    </source>
</evidence>
<evidence type="ECO:0000256" key="5">
    <source>
        <dbReference type="ARBA" id="ARBA00023015"/>
    </source>
</evidence>
<dbReference type="AlphaFoldDB" id="A0A4R6ZKM4"/>
<dbReference type="Pfam" id="PF00309">
    <property type="entry name" value="Sigma54_AID"/>
    <property type="match status" value="1"/>
</dbReference>
<dbReference type="GO" id="GO:0001216">
    <property type="term" value="F:DNA-binding transcription activator activity"/>
    <property type="evidence" value="ECO:0007669"/>
    <property type="project" value="InterPro"/>
</dbReference>
<protein>
    <submittedName>
        <fullName evidence="11">RNA polymerase RpoN-/SigL-like sigma 54 subunit</fullName>
    </submittedName>
</protein>
<dbReference type="NCBIfam" id="TIGR02395">
    <property type="entry name" value="rpoN_sigma"/>
    <property type="match status" value="1"/>
</dbReference>
<evidence type="ECO:0000313" key="12">
    <source>
        <dbReference type="Proteomes" id="UP000295558"/>
    </source>
</evidence>